<sequence>MAIDVASEPFLQNIAQSAWLTCCVSASAS</sequence>
<proteinExistence type="predicted"/>
<name>A0A6J5J2Q1_9BURK</name>
<reference evidence="1 2" key="1">
    <citation type="submission" date="2020-04" db="EMBL/GenBank/DDBJ databases">
        <authorList>
            <person name="Depoorter E."/>
        </authorList>
    </citation>
    <scope>NUCLEOTIDE SEQUENCE [LARGE SCALE GENOMIC DNA]</scope>
    <source>
        <strain evidence="1 2">BCC0217</strain>
    </source>
</reference>
<dbReference type="EMBL" id="CABWIL020000012">
    <property type="protein sequence ID" value="CAB3965814.1"/>
    <property type="molecule type" value="Genomic_DNA"/>
</dbReference>
<evidence type="ECO:0000313" key="2">
    <source>
        <dbReference type="Proteomes" id="UP000494301"/>
    </source>
</evidence>
<accession>A0A6J5J2Q1</accession>
<dbReference type="AlphaFoldDB" id="A0A6J5J2Q1"/>
<protein>
    <submittedName>
        <fullName evidence="1">Uncharacterized protein</fullName>
    </submittedName>
</protein>
<evidence type="ECO:0000313" key="1">
    <source>
        <dbReference type="EMBL" id="CAB3965814.1"/>
    </source>
</evidence>
<organism evidence="1 2">
    <name type="scientific">Burkholderia aenigmatica</name>
    <dbReference type="NCBI Taxonomy" id="2015348"/>
    <lineage>
        <taxon>Bacteria</taxon>
        <taxon>Pseudomonadati</taxon>
        <taxon>Pseudomonadota</taxon>
        <taxon>Betaproteobacteria</taxon>
        <taxon>Burkholderiales</taxon>
        <taxon>Burkholderiaceae</taxon>
        <taxon>Burkholderia</taxon>
        <taxon>Burkholderia cepacia complex</taxon>
    </lineage>
</organism>
<dbReference type="Proteomes" id="UP000494301">
    <property type="component" value="Unassembled WGS sequence"/>
</dbReference>
<gene>
    <name evidence="1" type="ORF">BLA3211_03610</name>
</gene>